<evidence type="ECO:0000313" key="4">
    <source>
        <dbReference type="Proteomes" id="UP001219518"/>
    </source>
</evidence>
<dbReference type="PANTHER" id="PTHR47595:SF1">
    <property type="entry name" value="MYB_SANT-LIKE DNA-BINDING DOMAIN-CONTAINING PROTEIN"/>
    <property type="match status" value="1"/>
</dbReference>
<feature type="region of interest" description="Disordered" evidence="1">
    <location>
        <begin position="61"/>
        <end position="91"/>
    </location>
</feature>
<dbReference type="AlphaFoldDB" id="A0AAE1HHS5"/>
<gene>
    <name evidence="3" type="ORF">KUF71_010057</name>
</gene>
<feature type="compositionally biased region" description="Polar residues" evidence="1">
    <location>
        <begin position="368"/>
        <end position="381"/>
    </location>
</feature>
<evidence type="ECO:0000313" key="3">
    <source>
        <dbReference type="EMBL" id="KAK3920820.1"/>
    </source>
</evidence>
<feature type="compositionally biased region" description="Low complexity" evidence="1">
    <location>
        <begin position="647"/>
        <end position="666"/>
    </location>
</feature>
<dbReference type="InterPro" id="IPR044822">
    <property type="entry name" value="Myb_DNA-bind_4"/>
</dbReference>
<dbReference type="Proteomes" id="UP001219518">
    <property type="component" value="Unassembled WGS sequence"/>
</dbReference>
<reference evidence="3" key="2">
    <citation type="journal article" date="2023" name="BMC Genomics">
        <title>Pest status, molecular evolution, and epigenetic factors derived from the genome assembly of Frankliniella fusca, a thysanopteran phytovirus vector.</title>
        <authorList>
            <person name="Catto M.A."/>
            <person name="Labadie P.E."/>
            <person name="Jacobson A.L."/>
            <person name="Kennedy G.G."/>
            <person name="Srinivasan R."/>
            <person name="Hunt B.G."/>
        </authorList>
    </citation>
    <scope>NUCLEOTIDE SEQUENCE</scope>
    <source>
        <strain evidence="3">PL_HMW_Pooled</strain>
    </source>
</reference>
<dbReference type="Pfam" id="PF13837">
    <property type="entry name" value="Myb_DNA-bind_4"/>
    <property type="match status" value="2"/>
</dbReference>
<keyword evidence="4" id="KW-1185">Reference proteome</keyword>
<proteinExistence type="predicted"/>
<feature type="domain" description="Myb/SANT-like DNA-binding" evidence="2">
    <location>
        <begin position="530"/>
        <end position="619"/>
    </location>
</feature>
<feature type="domain" description="Myb/SANT-like DNA-binding" evidence="2">
    <location>
        <begin position="91"/>
        <end position="173"/>
    </location>
</feature>
<protein>
    <submittedName>
        <fullName evidence="3">Zinc finger and SCAN domain-containing protein 29</fullName>
    </submittedName>
</protein>
<feature type="region of interest" description="Disordered" evidence="1">
    <location>
        <begin position="645"/>
        <end position="685"/>
    </location>
</feature>
<feature type="compositionally biased region" description="Polar residues" evidence="1">
    <location>
        <begin position="67"/>
        <end position="80"/>
    </location>
</feature>
<reference evidence="3" key="1">
    <citation type="submission" date="2021-07" db="EMBL/GenBank/DDBJ databases">
        <authorList>
            <person name="Catto M.A."/>
            <person name="Jacobson A."/>
            <person name="Kennedy G."/>
            <person name="Labadie P."/>
            <person name="Hunt B.G."/>
            <person name="Srinivasan R."/>
        </authorList>
    </citation>
    <scope>NUCLEOTIDE SEQUENCE</scope>
    <source>
        <strain evidence="3">PL_HMW_Pooled</strain>
        <tissue evidence="3">Head</tissue>
    </source>
</reference>
<dbReference type="EMBL" id="JAHWGI010001022">
    <property type="protein sequence ID" value="KAK3920820.1"/>
    <property type="molecule type" value="Genomic_DNA"/>
</dbReference>
<comment type="caution">
    <text evidence="3">The sequence shown here is derived from an EMBL/GenBank/DDBJ whole genome shotgun (WGS) entry which is preliminary data.</text>
</comment>
<organism evidence="3 4">
    <name type="scientific">Frankliniella fusca</name>
    <dbReference type="NCBI Taxonomy" id="407009"/>
    <lineage>
        <taxon>Eukaryota</taxon>
        <taxon>Metazoa</taxon>
        <taxon>Ecdysozoa</taxon>
        <taxon>Arthropoda</taxon>
        <taxon>Hexapoda</taxon>
        <taxon>Insecta</taxon>
        <taxon>Pterygota</taxon>
        <taxon>Neoptera</taxon>
        <taxon>Paraneoptera</taxon>
        <taxon>Thysanoptera</taxon>
        <taxon>Terebrantia</taxon>
        <taxon>Thripoidea</taxon>
        <taxon>Thripidae</taxon>
        <taxon>Frankliniella</taxon>
    </lineage>
</organism>
<name>A0AAE1HHS5_9NEOP</name>
<evidence type="ECO:0000259" key="2">
    <source>
        <dbReference type="Pfam" id="PF13837"/>
    </source>
</evidence>
<sequence>MDDVIDYSLVAEDGQIFTARITAREAAIYDIDHHKRYRLLKQLIDQQVKPTGKWDEILSSSDSMSSQLIPQSTPTSDPGSNGSGDGKTGAFWKGNSTDKLLQVCMPYRKWLRSTRTVSDEMYHLLARELKDKHSWDFNFRQIKEKLRNLRRTFKKNKDGKGSGEKWEHFWAMTYIYDEPIVEGNVTLAPDGFHPPALVPAVSCDVAQKPVCTSVASNPQCGGLSYISESVPVVRALQSSLSCTTVPELIGPSNSQAAPSSPPNSEFLSLLPSTVVVLDNDGLVWEKGTDGLSEISNWDAGEALSSTQLPRSSSVENGEVQHENCFEEVQSNISGLNMFDEEEEKTCDRSLVDVNQNLMSPAKKKAQRNDGSVQLTQRTPQKTPRKQRPGGGSGAATNGNSSPRNIAVKRTPKRNLCSQTDLVWPPARVQLLLADCLIKKDKVQQENIPVSTWKEIAKALKDSGEAVSWEVCRGKFHSLSDYFSERLLNTSGVVGGVKVPYYELLCQIYDVPVSFEIPPEVTDQTSSSSKLWDDAGINLLLSLYKARQDAFNGTKSCVRHTTLFREISAAMVPFKIYVTGKQCGDKFNELKKRYHLEYDESHRTGASPSTWEYYAEMDALLGQSANIKAPFTVSLGTSAAYKVKGQEGKSTYTSGTRTRTSSSAESKTNNKKEPKAPASERPTYRSRAVNAQETRALLFSLV</sequence>
<dbReference type="PANTHER" id="PTHR47595">
    <property type="entry name" value="HEAT SHOCK 70 KDA PROTEIN 14"/>
    <property type="match status" value="1"/>
</dbReference>
<evidence type="ECO:0000256" key="1">
    <source>
        <dbReference type="SAM" id="MobiDB-lite"/>
    </source>
</evidence>
<feature type="region of interest" description="Disordered" evidence="1">
    <location>
        <begin position="357"/>
        <end position="410"/>
    </location>
</feature>
<dbReference type="Gene3D" id="1.10.10.60">
    <property type="entry name" value="Homeodomain-like"/>
    <property type="match status" value="1"/>
</dbReference>
<accession>A0AAE1HHS5</accession>